<feature type="compositionally biased region" description="Basic and acidic residues" evidence="1">
    <location>
        <begin position="76"/>
        <end position="87"/>
    </location>
</feature>
<dbReference type="SUPFAM" id="SSF46785">
    <property type="entry name" value="Winged helix' DNA-binding domain"/>
    <property type="match status" value="1"/>
</dbReference>
<evidence type="ECO:0000256" key="1">
    <source>
        <dbReference type="SAM" id="MobiDB-lite"/>
    </source>
</evidence>
<protein>
    <submittedName>
        <fullName evidence="3">PadR family transcriptional regulator</fullName>
    </submittedName>
</protein>
<dbReference type="EMBL" id="CP107020">
    <property type="protein sequence ID" value="UYG17759.1"/>
    <property type="molecule type" value="Genomic_DNA"/>
</dbReference>
<evidence type="ECO:0000313" key="4">
    <source>
        <dbReference type="Proteomes" id="UP001164305"/>
    </source>
</evidence>
<feature type="region of interest" description="Disordered" evidence="1">
    <location>
        <begin position="276"/>
        <end position="297"/>
    </location>
</feature>
<sequence length="297" mass="31273">MRHHHHHEFPHPEHADDLRAALRDARRGGFDETAAEGRGRRGGFGGRGVGGGPRAGFGPGGGFGPRAGFDPQDEDDPRRGFDRRGGFDPRGGFGPGGGPFGPDGVPEGFDPRFGGPRGRRGRGRGRAPRGDVRTAVLLLLAEEPMHGYQLMQTIAERTGGRWSPSPGAIYPTLSQLEDEGLVSVSQQGGRKLASLTDEGRAHVEENRGSWADPFPAAPTDGEENTVDLRTLTHELMGAVREVGRSASDAQVRAAAGILADAKRSLYRVLAGDVEDAAGDAPADDAGPETAAEGAEQE</sequence>
<reference evidence="3" key="1">
    <citation type="submission" date="2022-10" db="EMBL/GenBank/DDBJ databases">
        <title>Whole-Genome Sequencing of Brachybacterium huguangmaarense BRM-3, Isolated from Betula schmidtii.</title>
        <authorList>
            <person name="Haam D."/>
        </authorList>
    </citation>
    <scope>NUCLEOTIDE SEQUENCE</scope>
    <source>
        <strain evidence="3">BRM-3</strain>
    </source>
</reference>
<feature type="compositionally biased region" description="Gly residues" evidence="1">
    <location>
        <begin position="42"/>
        <end position="65"/>
    </location>
</feature>
<feature type="compositionally biased region" description="Basic residues" evidence="1">
    <location>
        <begin position="117"/>
        <end position="127"/>
    </location>
</feature>
<proteinExistence type="predicted"/>
<dbReference type="InterPro" id="IPR011991">
    <property type="entry name" value="ArsR-like_HTH"/>
</dbReference>
<dbReference type="Proteomes" id="UP001164305">
    <property type="component" value="Chromosome"/>
</dbReference>
<evidence type="ECO:0000259" key="2">
    <source>
        <dbReference type="Pfam" id="PF03551"/>
    </source>
</evidence>
<feature type="compositionally biased region" description="Basic and acidic residues" evidence="1">
    <location>
        <begin position="9"/>
        <end position="39"/>
    </location>
</feature>
<dbReference type="RefSeq" id="WP_263594967.1">
    <property type="nucleotide sequence ID" value="NZ_CP107020.1"/>
</dbReference>
<dbReference type="Pfam" id="PF03551">
    <property type="entry name" value="PadR"/>
    <property type="match status" value="1"/>
</dbReference>
<feature type="domain" description="Transcription regulator PadR N-terminal" evidence="2">
    <location>
        <begin position="136"/>
        <end position="204"/>
    </location>
</feature>
<feature type="compositionally biased region" description="Low complexity" evidence="1">
    <location>
        <begin position="287"/>
        <end position="297"/>
    </location>
</feature>
<dbReference type="PANTHER" id="PTHR43252:SF2">
    <property type="entry name" value="TRANSCRIPTION REGULATOR, PADR-LIKE FAMILY"/>
    <property type="match status" value="1"/>
</dbReference>
<name>A0ABY6G3H5_9MICO</name>
<dbReference type="InterPro" id="IPR005149">
    <property type="entry name" value="Tscrpt_reg_PadR_N"/>
</dbReference>
<keyword evidence="4" id="KW-1185">Reference proteome</keyword>
<accession>A0ABY6G3H5</accession>
<feature type="compositionally biased region" description="Gly residues" evidence="1">
    <location>
        <begin position="88"/>
        <end position="101"/>
    </location>
</feature>
<gene>
    <name evidence="3" type="ORF">BRM3_04880</name>
</gene>
<feature type="compositionally biased region" description="Acidic residues" evidence="1">
    <location>
        <begin position="276"/>
        <end position="286"/>
    </location>
</feature>
<feature type="compositionally biased region" description="Low complexity" evidence="1">
    <location>
        <begin position="102"/>
        <end position="114"/>
    </location>
</feature>
<dbReference type="InterPro" id="IPR036388">
    <property type="entry name" value="WH-like_DNA-bd_sf"/>
</dbReference>
<dbReference type="PANTHER" id="PTHR43252">
    <property type="entry name" value="TRANSCRIPTIONAL REGULATOR YQJI"/>
    <property type="match status" value="1"/>
</dbReference>
<dbReference type="InterPro" id="IPR036390">
    <property type="entry name" value="WH_DNA-bd_sf"/>
</dbReference>
<dbReference type="CDD" id="cd00090">
    <property type="entry name" value="HTH_ARSR"/>
    <property type="match status" value="1"/>
</dbReference>
<evidence type="ECO:0000313" key="3">
    <source>
        <dbReference type="EMBL" id="UYG17759.1"/>
    </source>
</evidence>
<dbReference type="Gene3D" id="1.10.10.10">
    <property type="entry name" value="Winged helix-like DNA-binding domain superfamily/Winged helix DNA-binding domain"/>
    <property type="match status" value="1"/>
</dbReference>
<feature type="region of interest" description="Disordered" evidence="1">
    <location>
        <begin position="1"/>
        <end position="129"/>
    </location>
</feature>
<organism evidence="3 4">
    <name type="scientific">Brachybacterium huguangmaarense</name>
    <dbReference type="NCBI Taxonomy" id="1652028"/>
    <lineage>
        <taxon>Bacteria</taxon>
        <taxon>Bacillati</taxon>
        <taxon>Actinomycetota</taxon>
        <taxon>Actinomycetes</taxon>
        <taxon>Micrococcales</taxon>
        <taxon>Dermabacteraceae</taxon>
        <taxon>Brachybacterium</taxon>
    </lineage>
</organism>